<name>A0A1I4S0Q4_9EURY</name>
<reference evidence="2" key="1">
    <citation type="submission" date="2016-10" db="EMBL/GenBank/DDBJ databases">
        <authorList>
            <person name="Varghese N."/>
            <person name="Submissions S."/>
        </authorList>
    </citation>
    <scope>NUCLEOTIDE SEQUENCE [LARGE SCALE GENOMIC DNA]</scope>
    <source>
        <strain evidence="2">Mob M</strain>
    </source>
</reference>
<gene>
    <name evidence="1" type="ORF">SAMN04488696_1690</name>
</gene>
<organism evidence="1 2">
    <name type="scientific">Methanolobus profundi</name>
    <dbReference type="NCBI Taxonomy" id="487685"/>
    <lineage>
        <taxon>Archaea</taxon>
        <taxon>Methanobacteriati</taxon>
        <taxon>Methanobacteriota</taxon>
        <taxon>Stenosarchaea group</taxon>
        <taxon>Methanomicrobia</taxon>
        <taxon>Methanosarcinales</taxon>
        <taxon>Methanosarcinaceae</taxon>
        <taxon>Methanolobus</taxon>
    </lineage>
</organism>
<dbReference type="Proteomes" id="UP000198535">
    <property type="component" value="Unassembled WGS sequence"/>
</dbReference>
<evidence type="ECO:0000313" key="2">
    <source>
        <dbReference type="Proteomes" id="UP000198535"/>
    </source>
</evidence>
<protein>
    <submittedName>
        <fullName evidence="1">Uncharacterized protein</fullName>
    </submittedName>
</protein>
<evidence type="ECO:0000313" key="1">
    <source>
        <dbReference type="EMBL" id="SFM57860.1"/>
    </source>
</evidence>
<keyword evidence="2" id="KW-1185">Reference proteome</keyword>
<dbReference type="STRING" id="487685.SAMN04488696_1690"/>
<dbReference type="AlphaFoldDB" id="A0A1I4S0Q4"/>
<dbReference type="OrthoDB" id="148159at2157"/>
<dbReference type="RefSeq" id="WP_091935986.1">
    <property type="nucleotide sequence ID" value="NZ_FOUJ01000003.1"/>
</dbReference>
<sequence length="148" mass="16502">MKLTAFLIIALIISLLSYSASYDVISTDESYMKVDQVTMRFQGTDAVISISYGLDMFSSMYVLLLGAHNLEPAINGFFFDFDDIEIVSISKDRAVIFAKNVSRRNDEFYLYDSNELGGTARLITTVYPDGSTQTFLGASAIEATFYTE</sequence>
<proteinExistence type="predicted"/>
<dbReference type="EMBL" id="FOUJ01000003">
    <property type="protein sequence ID" value="SFM57860.1"/>
    <property type="molecule type" value="Genomic_DNA"/>
</dbReference>
<accession>A0A1I4S0Q4</accession>